<comment type="caution">
    <text evidence="2">The sequence shown here is derived from an EMBL/GenBank/DDBJ whole genome shotgun (WGS) entry which is preliminary data.</text>
</comment>
<organism evidence="2 3">
    <name type="scientific">Legionella erythra</name>
    <dbReference type="NCBI Taxonomy" id="448"/>
    <lineage>
        <taxon>Bacteria</taxon>
        <taxon>Pseudomonadati</taxon>
        <taxon>Pseudomonadota</taxon>
        <taxon>Gammaproteobacteria</taxon>
        <taxon>Legionellales</taxon>
        <taxon>Legionellaceae</taxon>
        <taxon>Legionella</taxon>
    </lineage>
</organism>
<evidence type="ECO:0000313" key="2">
    <source>
        <dbReference type="EMBL" id="KTC94716.1"/>
    </source>
</evidence>
<dbReference type="AlphaFoldDB" id="A0A0W0TGG4"/>
<feature type="repeat" description="ANK" evidence="1">
    <location>
        <begin position="366"/>
        <end position="398"/>
    </location>
</feature>
<dbReference type="SUPFAM" id="SSF48403">
    <property type="entry name" value="Ankyrin repeat"/>
    <property type="match status" value="1"/>
</dbReference>
<keyword evidence="1" id="KW-0040">ANK repeat</keyword>
<gene>
    <name evidence="2" type="ORF">Lery_2883</name>
</gene>
<dbReference type="Gene3D" id="1.25.40.20">
    <property type="entry name" value="Ankyrin repeat-containing domain"/>
    <property type="match status" value="1"/>
</dbReference>
<proteinExistence type="predicted"/>
<accession>A0A0W0TGG4</accession>
<name>A0A0W0TGG4_LEGER</name>
<dbReference type="InterPro" id="IPR036770">
    <property type="entry name" value="Ankyrin_rpt-contain_sf"/>
</dbReference>
<dbReference type="Proteomes" id="UP000054773">
    <property type="component" value="Unassembled WGS sequence"/>
</dbReference>
<reference evidence="2 3" key="1">
    <citation type="submission" date="2015-11" db="EMBL/GenBank/DDBJ databases">
        <title>Genomic analysis of 38 Legionella species identifies large and diverse effector repertoires.</title>
        <authorList>
            <person name="Burstein D."/>
            <person name="Amaro F."/>
            <person name="Zusman T."/>
            <person name="Lifshitz Z."/>
            <person name="Cohen O."/>
            <person name="Gilbert J.A."/>
            <person name="Pupko T."/>
            <person name="Shuman H.A."/>
            <person name="Segal G."/>
        </authorList>
    </citation>
    <scope>NUCLEOTIDE SEQUENCE [LARGE SCALE GENOMIC DNA]</scope>
    <source>
        <strain evidence="2 3">SE-32A-C8</strain>
    </source>
</reference>
<dbReference type="EMBL" id="LNYA01000034">
    <property type="protein sequence ID" value="KTC94716.1"/>
    <property type="molecule type" value="Genomic_DNA"/>
</dbReference>
<dbReference type="Pfam" id="PF13857">
    <property type="entry name" value="Ank_5"/>
    <property type="match status" value="1"/>
</dbReference>
<dbReference type="PROSITE" id="PS50297">
    <property type="entry name" value="ANK_REP_REGION"/>
    <property type="match status" value="1"/>
</dbReference>
<evidence type="ECO:0000313" key="3">
    <source>
        <dbReference type="Proteomes" id="UP000054773"/>
    </source>
</evidence>
<keyword evidence="3" id="KW-1185">Reference proteome</keyword>
<protein>
    <submittedName>
        <fullName evidence="2">Ankyrin repeats (3 copies)</fullName>
    </submittedName>
</protein>
<evidence type="ECO:0000256" key="1">
    <source>
        <dbReference type="PROSITE-ProRule" id="PRU00023"/>
    </source>
</evidence>
<dbReference type="SMART" id="SM00248">
    <property type="entry name" value="ANK"/>
    <property type="match status" value="2"/>
</dbReference>
<dbReference type="RefSeq" id="WP_058527941.1">
    <property type="nucleotide sequence ID" value="NZ_CAAAHY010000033.1"/>
</dbReference>
<dbReference type="InterPro" id="IPR002110">
    <property type="entry name" value="Ankyrin_rpt"/>
</dbReference>
<dbReference type="PATRIC" id="fig|448.7.peg.3030"/>
<sequence>MVQPKATAIALTYEELTKFLEYLFAGTPLADEMADFGHCNGFSSLFMNAMRRGEKGRSDFFRRIEIIRELLSIKQKTSLINITSEHMQAFIQEIVSMLENPKSSQQPSFFVKEDLPILKDLVSFAQELVVYQVPASFKVLFEGALKEPVGQEPELTYPLMYTPKEYKQCSLEKLSVGIYNKTEFLAYFERLHKALSTKPTTEQELPNPAISFLMGTTTHSISISYETTTHTWFMANSEAITQEFLLDGTTDTEQLAEWVYNALVRKDIDEYIAFSSTIFADATRVKVIKETLKKDTVWQGIHDPTRKDCSHYLSYNDVRLLHILVSEAELSTVASYLDHLKKQSNTPSFFNTGNDLHQSLNAQDKFGYTPLMFAIDKADFERVELLLSYNPDLNLKNKGTESGEGQTALELAQCNLKQYHENGGSNKQIIESYAKIIDSLEKHLKSNAMSHKKMN</sequence>
<dbReference type="PROSITE" id="PS50088">
    <property type="entry name" value="ANK_REPEAT"/>
    <property type="match status" value="1"/>
</dbReference>